<name>A0A0B7JCS0_9GAMM</name>
<evidence type="ECO:0000256" key="1">
    <source>
        <dbReference type="ARBA" id="ARBA00001962"/>
    </source>
</evidence>
<evidence type="ECO:0000256" key="2">
    <source>
        <dbReference type="ARBA" id="ARBA00007358"/>
    </source>
</evidence>
<organism evidence="7 8">
    <name type="scientific">Photobacterium kishitanii</name>
    <dbReference type="NCBI Taxonomy" id="318456"/>
    <lineage>
        <taxon>Bacteria</taxon>
        <taxon>Pseudomonadati</taxon>
        <taxon>Pseudomonadota</taxon>
        <taxon>Gammaproteobacteria</taxon>
        <taxon>Vibrionales</taxon>
        <taxon>Vibrionaceae</taxon>
        <taxon>Photobacterium</taxon>
    </lineage>
</organism>
<dbReference type="NCBIfam" id="NF007363">
    <property type="entry name" value="PRK09860.1"/>
    <property type="match status" value="1"/>
</dbReference>
<dbReference type="GeneID" id="29943864"/>
<dbReference type="Pfam" id="PF00465">
    <property type="entry name" value="Fe-ADH"/>
    <property type="match status" value="1"/>
</dbReference>
<dbReference type="PANTHER" id="PTHR11496:SF102">
    <property type="entry name" value="ALCOHOL DEHYDROGENASE 4"/>
    <property type="match status" value="1"/>
</dbReference>
<dbReference type="SUPFAM" id="SSF56796">
    <property type="entry name" value="Dehydroquinate synthase-like"/>
    <property type="match status" value="1"/>
</dbReference>
<dbReference type="RefSeq" id="WP_036795373.1">
    <property type="nucleotide sequence ID" value="NZ_LN794352.1"/>
</dbReference>
<keyword evidence="3" id="KW-0560">Oxidoreductase</keyword>
<dbReference type="eggNOG" id="COG1454">
    <property type="taxonomic scope" value="Bacteria"/>
</dbReference>
<dbReference type="GO" id="GO:0046872">
    <property type="term" value="F:metal ion binding"/>
    <property type="evidence" value="ECO:0007669"/>
    <property type="project" value="InterPro"/>
</dbReference>
<dbReference type="InterPro" id="IPR018211">
    <property type="entry name" value="ADH_Fe_CS"/>
</dbReference>
<dbReference type="InterPro" id="IPR001670">
    <property type="entry name" value="ADH_Fe/GldA"/>
</dbReference>
<dbReference type="InterPro" id="IPR039697">
    <property type="entry name" value="Alcohol_dehydrogenase_Fe"/>
</dbReference>
<dbReference type="Gene3D" id="3.40.50.1970">
    <property type="match status" value="1"/>
</dbReference>
<evidence type="ECO:0000259" key="6">
    <source>
        <dbReference type="Pfam" id="PF25137"/>
    </source>
</evidence>
<accession>A0A2T3KNS2</accession>
<dbReference type="PROSITE" id="PS00913">
    <property type="entry name" value="ADH_IRON_1"/>
    <property type="match status" value="1"/>
</dbReference>
<gene>
    <name evidence="7" type="ORF">C9J27_01345</name>
</gene>
<sequence>MSSAFYIPTVNFMGAGCLTAAADAVKAHGFKKALIVTDKVLNEIGVVTQVAVLLTERDIESVVYDGTQPNPTITNVDQGLSLLKDNGCDFVISLGGGSPHDCAKGIALLAANGGQIGDYEGVDRSAKAQLPVVAINTTAGTASEMTRFCIITDETRHIKMAIVDKNTTPLMSVNDPQLMLAKPASLTAATGMDALTHAIEAYVSIAATPITDAVAIKAIELIEANLRTAVKEGQNLHAREQMAYAQFMAGMAFNNASLGYVHAMAHQLGGFYNLPHGVCNAVLLPHVQRYNAQVCPERLRDVAAAMGVNVDAMTPQQGAAAAIDAIMTLSQDVGIPTGLKELNVKAEDVALLSDNALKDACGFTNPKQATHEEISQIFMDAM</sequence>
<feature type="domain" description="Fe-containing alcohol dehydrogenase-like C-terminal" evidence="6">
    <location>
        <begin position="187"/>
        <end position="382"/>
    </location>
</feature>
<proteinExistence type="inferred from homology"/>
<evidence type="ECO:0000256" key="3">
    <source>
        <dbReference type="ARBA" id="ARBA00023002"/>
    </source>
</evidence>
<dbReference type="GO" id="GO:0004022">
    <property type="term" value="F:alcohol dehydrogenase (NAD+) activity"/>
    <property type="evidence" value="ECO:0007669"/>
    <property type="project" value="TreeGrafter"/>
</dbReference>
<accession>A0A0B7JCS0</accession>
<dbReference type="EMBL" id="PYNF01000001">
    <property type="protein sequence ID" value="PSV01732.1"/>
    <property type="molecule type" value="Genomic_DNA"/>
</dbReference>
<dbReference type="Gene3D" id="1.20.1090.10">
    <property type="entry name" value="Dehydroquinate synthase-like - alpha domain"/>
    <property type="match status" value="1"/>
</dbReference>
<dbReference type="Proteomes" id="UP000241426">
    <property type="component" value="Unassembled WGS sequence"/>
</dbReference>
<comment type="caution">
    <text evidence="7">The sequence shown here is derived from an EMBL/GenBank/DDBJ whole genome shotgun (WGS) entry which is preliminary data.</text>
</comment>
<evidence type="ECO:0000259" key="5">
    <source>
        <dbReference type="Pfam" id="PF00465"/>
    </source>
</evidence>
<dbReference type="AlphaFoldDB" id="A0A0B7JCS0"/>
<dbReference type="PANTHER" id="PTHR11496">
    <property type="entry name" value="ALCOHOL DEHYDROGENASE"/>
    <property type="match status" value="1"/>
</dbReference>
<feature type="domain" description="Alcohol dehydrogenase iron-type/glycerol dehydrogenase GldA" evidence="5">
    <location>
        <begin position="8"/>
        <end position="176"/>
    </location>
</feature>
<dbReference type="FunFam" id="1.20.1090.10:FF:000001">
    <property type="entry name" value="Aldehyde-alcohol dehydrogenase"/>
    <property type="match status" value="1"/>
</dbReference>
<protein>
    <submittedName>
        <fullName evidence="7">L-threonine dehydrogenase</fullName>
    </submittedName>
</protein>
<evidence type="ECO:0000256" key="4">
    <source>
        <dbReference type="ARBA" id="ARBA00023027"/>
    </source>
</evidence>
<dbReference type="CDD" id="cd08188">
    <property type="entry name" value="PDDH"/>
    <property type="match status" value="1"/>
</dbReference>
<reference evidence="7 8" key="1">
    <citation type="submission" date="2018-01" db="EMBL/GenBank/DDBJ databases">
        <title>Whole genome sequencing of Histamine producing bacteria.</title>
        <authorList>
            <person name="Butler K."/>
        </authorList>
    </citation>
    <scope>NUCLEOTIDE SEQUENCE [LARGE SCALE GENOMIC DNA]</scope>
    <source>
        <strain evidence="7 8">FS-7.2</strain>
    </source>
</reference>
<evidence type="ECO:0000313" key="7">
    <source>
        <dbReference type="EMBL" id="PSV01732.1"/>
    </source>
</evidence>
<comment type="cofactor">
    <cofactor evidence="1">
        <name>Fe cation</name>
        <dbReference type="ChEBI" id="CHEBI:24875"/>
    </cofactor>
</comment>
<dbReference type="PROSITE" id="PS00060">
    <property type="entry name" value="ADH_IRON_2"/>
    <property type="match status" value="1"/>
</dbReference>
<dbReference type="FunFam" id="3.40.50.1970:FF:000003">
    <property type="entry name" value="Alcohol dehydrogenase, iron-containing"/>
    <property type="match status" value="1"/>
</dbReference>
<evidence type="ECO:0000313" key="8">
    <source>
        <dbReference type="Proteomes" id="UP000241426"/>
    </source>
</evidence>
<comment type="similarity">
    <text evidence="2">Belongs to the iron-containing alcohol dehydrogenase family.</text>
</comment>
<dbReference type="Pfam" id="PF25137">
    <property type="entry name" value="ADH_Fe_C"/>
    <property type="match status" value="1"/>
</dbReference>
<keyword evidence="4" id="KW-0520">NAD</keyword>
<dbReference type="InterPro" id="IPR056798">
    <property type="entry name" value="ADH_Fe_C"/>
</dbReference>